<evidence type="ECO:0000313" key="11">
    <source>
        <dbReference type="EMBL" id="ANZ03158.1"/>
    </source>
</evidence>
<dbReference type="AlphaFoldDB" id="A0A1B2G2P4"/>
<keyword evidence="3 10" id="KW-0716">Sensory transduction</keyword>
<evidence type="ECO:0000256" key="2">
    <source>
        <dbReference type="ARBA" id="ARBA00022475"/>
    </source>
</evidence>
<dbReference type="PANTHER" id="PTHR21137">
    <property type="entry name" value="ODORANT RECEPTOR"/>
    <property type="match status" value="1"/>
</dbReference>
<dbReference type="GO" id="GO:0007165">
    <property type="term" value="P:signal transduction"/>
    <property type="evidence" value="ECO:0007669"/>
    <property type="project" value="UniProtKB-KW"/>
</dbReference>
<name>A0A1B2G2P4_CNAME</name>
<keyword evidence="5 10" id="KW-0552">Olfaction</keyword>
<organism evidence="11">
    <name type="scientific">Cnaphalocrocis medinalis</name>
    <name type="common">Rice leaffolder moth</name>
    <dbReference type="NCBI Taxonomy" id="437488"/>
    <lineage>
        <taxon>Eukaryota</taxon>
        <taxon>Metazoa</taxon>
        <taxon>Ecdysozoa</taxon>
        <taxon>Arthropoda</taxon>
        <taxon>Hexapoda</taxon>
        <taxon>Insecta</taxon>
        <taxon>Pterygota</taxon>
        <taxon>Neoptera</taxon>
        <taxon>Endopterygota</taxon>
        <taxon>Lepidoptera</taxon>
        <taxon>Glossata</taxon>
        <taxon>Ditrysia</taxon>
        <taxon>Pyraloidea</taxon>
        <taxon>Crambidae</taxon>
        <taxon>Pyraustinae</taxon>
        <taxon>Cnaphalocrocis</taxon>
    </lineage>
</organism>
<evidence type="ECO:0000256" key="8">
    <source>
        <dbReference type="ARBA" id="ARBA00023170"/>
    </source>
</evidence>
<comment type="caution">
    <text evidence="10">Lacks conserved residue(s) required for the propagation of feature annotation.</text>
</comment>
<dbReference type="PANTHER" id="PTHR21137:SF35">
    <property type="entry name" value="ODORANT RECEPTOR 19A-RELATED"/>
    <property type="match status" value="1"/>
</dbReference>
<protein>
    <recommendedName>
        <fullName evidence="10">Odorant receptor</fullName>
    </recommendedName>
</protein>
<evidence type="ECO:0000256" key="4">
    <source>
        <dbReference type="ARBA" id="ARBA00022692"/>
    </source>
</evidence>
<evidence type="ECO:0000256" key="1">
    <source>
        <dbReference type="ARBA" id="ARBA00004651"/>
    </source>
</evidence>
<comment type="subcellular location">
    <subcellularLocation>
        <location evidence="1 10">Cell membrane</location>
        <topology evidence="1 10">Multi-pass membrane protein</topology>
    </subcellularLocation>
</comment>
<feature type="transmembrane region" description="Helical" evidence="10">
    <location>
        <begin position="71"/>
        <end position="92"/>
    </location>
</feature>
<evidence type="ECO:0000256" key="5">
    <source>
        <dbReference type="ARBA" id="ARBA00022725"/>
    </source>
</evidence>
<dbReference type="InterPro" id="IPR004117">
    <property type="entry name" value="7tm6_olfct_rcpt"/>
</dbReference>
<feature type="transmembrane region" description="Helical" evidence="10">
    <location>
        <begin position="183"/>
        <end position="201"/>
    </location>
</feature>
<evidence type="ECO:0000256" key="9">
    <source>
        <dbReference type="ARBA" id="ARBA00023224"/>
    </source>
</evidence>
<keyword evidence="6 10" id="KW-1133">Transmembrane helix</keyword>
<proteinExistence type="evidence at transcript level"/>
<feature type="transmembrane region" description="Helical" evidence="10">
    <location>
        <begin position="271"/>
        <end position="296"/>
    </location>
</feature>
<keyword evidence="7 10" id="KW-0472">Membrane</keyword>
<dbReference type="GO" id="GO:0005549">
    <property type="term" value="F:odorant binding"/>
    <property type="evidence" value="ECO:0007669"/>
    <property type="project" value="InterPro"/>
</dbReference>
<reference evidence="11" key="1">
    <citation type="submission" date="2016-01" db="EMBL/GenBank/DDBJ databases">
        <title>Olfactory receptor genes identified from the antennae of Cnaphalocrocis medinalis.</title>
        <authorList>
            <person name="Liu S."/>
        </authorList>
    </citation>
    <scope>NUCLEOTIDE SEQUENCE</scope>
    <source>
        <strain evidence="11">HF</strain>
    </source>
</reference>
<dbReference type="GO" id="GO:0005886">
    <property type="term" value="C:plasma membrane"/>
    <property type="evidence" value="ECO:0007669"/>
    <property type="project" value="UniProtKB-SubCell"/>
</dbReference>
<evidence type="ECO:0000256" key="10">
    <source>
        <dbReference type="RuleBase" id="RU351113"/>
    </source>
</evidence>
<keyword evidence="4 10" id="KW-0812">Transmembrane</keyword>
<feature type="transmembrane region" description="Helical" evidence="10">
    <location>
        <begin position="45"/>
        <end position="65"/>
    </location>
</feature>
<feature type="transmembrane region" description="Helical" evidence="10">
    <location>
        <begin position="308"/>
        <end position="326"/>
    </location>
</feature>
<comment type="similarity">
    <text evidence="10">Belongs to the insect chemoreceptor superfamily. Heteromeric odorant receptor channel (TC 1.A.69) family.</text>
</comment>
<keyword evidence="2" id="KW-1003">Cell membrane</keyword>
<sequence>MTRIEDLHQSHGKGYELVVKVIGTLTGFKIFEDSSNTHWNFFKKTVTVVCYVTFAAWSLISVFDGDDADTILPALAIVSMGIQYLPKLYLLLFKPKVFAELIASIDEVWPSTSRLSPEYLEEFNNSLRQSSTFFTGVLLFSGMQSILIQSYGLYKTLWAKFLNPNVKYTFPFEFCYPRETDSLLVFVIIFAIQWSGCVMNGMGIWDGVGCLFGTIVSSVSRLFIVVQSDLKNIVKARGDDAPRSVEETEEDYNKLKAVVVYHQRVLKIADALNSMCTVLVFLDVTFTALAIGIYGFRTTTMKDSATKLINFFSGLYVLQITLIWSWTGQLLADASAEVAIAAHSCLWYTGDARFRRLIGIIMIRSQSPVYLTSLGFSRVTLQTFVKIMSTAYSYISLFSQVYE</sequence>
<evidence type="ECO:0000256" key="6">
    <source>
        <dbReference type="ARBA" id="ARBA00022989"/>
    </source>
</evidence>
<dbReference type="Pfam" id="PF02949">
    <property type="entry name" value="7tm_6"/>
    <property type="match status" value="1"/>
</dbReference>
<evidence type="ECO:0000256" key="3">
    <source>
        <dbReference type="ARBA" id="ARBA00022606"/>
    </source>
</evidence>
<accession>A0A1B2G2P4</accession>
<dbReference type="GO" id="GO:0004984">
    <property type="term" value="F:olfactory receptor activity"/>
    <property type="evidence" value="ECO:0007669"/>
    <property type="project" value="InterPro"/>
</dbReference>
<evidence type="ECO:0000256" key="7">
    <source>
        <dbReference type="ARBA" id="ARBA00023136"/>
    </source>
</evidence>
<keyword evidence="9 10" id="KW-0807">Transducer</keyword>
<dbReference type="EMBL" id="KU598912">
    <property type="protein sequence ID" value="ANZ03158.1"/>
    <property type="molecule type" value="mRNA"/>
</dbReference>
<keyword evidence="8 10" id="KW-0675">Receptor</keyword>